<reference evidence="5 6" key="1">
    <citation type="submission" date="2019-09" db="EMBL/GenBank/DDBJ databases">
        <title>Genome sequencing of strain KACC 19306.</title>
        <authorList>
            <person name="Heo J."/>
            <person name="Kim S.-J."/>
            <person name="Kim J.-S."/>
            <person name="Hong S.-B."/>
            <person name="Kwon S.-W."/>
        </authorList>
    </citation>
    <scope>NUCLEOTIDE SEQUENCE [LARGE SCALE GENOMIC DNA]</scope>
    <source>
        <strain evidence="5 6">KACC 19306</strain>
    </source>
</reference>
<feature type="transmembrane region" description="Helical" evidence="3">
    <location>
        <begin position="102"/>
        <end position="122"/>
    </location>
</feature>
<dbReference type="CDD" id="cd00060">
    <property type="entry name" value="FHA"/>
    <property type="match status" value="1"/>
</dbReference>
<evidence type="ECO:0000256" key="3">
    <source>
        <dbReference type="SAM" id="Phobius"/>
    </source>
</evidence>
<feature type="transmembrane region" description="Helical" evidence="3">
    <location>
        <begin position="7"/>
        <end position="31"/>
    </location>
</feature>
<gene>
    <name evidence="5" type="ORF">FLP10_05830</name>
</gene>
<keyword evidence="3" id="KW-1133">Transmembrane helix</keyword>
<keyword evidence="3" id="KW-0812">Transmembrane</keyword>
<organism evidence="5 6">
    <name type="scientific">Agromyces intestinalis</name>
    <dbReference type="NCBI Taxonomy" id="2592652"/>
    <lineage>
        <taxon>Bacteria</taxon>
        <taxon>Bacillati</taxon>
        <taxon>Actinomycetota</taxon>
        <taxon>Actinomycetes</taxon>
        <taxon>Micrococcales</taxon>
        <taxon>Microbacteriaceae</taxon>
        <taxon>Agromyces</taxon>
    </lineage>
</organism>
<dbReference type="SUPFAM" id="SSF49879">
    <property type="entry name" value="SMAD/FHA domain"/>
    <property type="match status" value="1"/>
</dbReference>
<dbReference type="Pfam" id="PF18936">
    <property type="entry name" value="DUF5684"/>
    <property type="match status" value="1"/>
</dbReference>
<evidence type="ECO:0000256" key="2">
    <source>
        <dbReference type="SAM" id="MobiDB-lite"/>
    </source>
</evidence>
<evidence type="ECO:0000256" key="1">
    <source>
        <dbReference type="ARBA" id="ARBA00022553"/>
    </source>
</evidence>
<dbReference type="RefSeq" id="WP_149160017.1">
    <property type="nucleotide sequence ID" value="NZ_CP043505.1"/>
</dbReference>
<feature type="region of interest" description="Disordered" evidence="2">
    <location>
        <begin position="149"/>
        <end position="204"/>
    </location>
</feature>
<feature type="domain" description="FHA" evidence="4">
    <location>
        <begin position="446"/>
        <end position="499"/>
    </location>
</feature>
<dbReference type="Proteomes" id="UP000324678">
    <property type="component" value="Chromosome"/>
</dbReference>
<feature type="region of interest" description="Disordered" evidence="2">
    <location>
        <begin position="275"/>
        <end position="363"/>
    </location>
</feature>
<dbReference type="Gene3D" id="2.60.200.20">
    <property type="match status" value="1"/>
</dbReference>
<feature type="transmembrane region" description="Helical" evidence="3">
    <location>
        <begin position="69"/>
        <end position="90"/>
    </location>
</feature>
<dbReference type="OrthoDB" id="3637276at2"/>
<evidence type="ECO:0000313" key="5">
    <source>
        <dbReference type="EMBL" id="QEO13995.1"/>
    </source>
</evidence>
<dbReference type="Pfam" id="PF00498">
    <property type="entry name" value="FHA"/>
    <property type="match status" value="1"/>
</dbReference>
<keyword evidence="6" id="KW-1185">Reference proteome</keyword>
<keyword evidence="3" id="KW-0472">Membrane</keyword>
<dbReference type="InterPro" id="IPR043739">
    <property type="entry name" value="DUF5684"/>
</dbReference>
<dbReference type="PROSITE" id="PS50006">
    <property type="entry name" value="FHA_DOMAIN"/>
    <property type="match status" value="1"/>
</dbReference>
<name>A0A5C1YEU0_9MICO</name>
<proteinExistence type="predicted"/>
<sequence length="533" mass="54374">MTDPDAAAGAALVLLALIAVELLFLAAWYVWTGLSFSRLFRRMSAEPWRGWVPVLNTAEVLALGGVSRWWVLLFAVPIANLYALFLYIVAANRVGRLFGKGAGMTVLAVLVPPLWATLLGWGKVAPDLEHGRLPAAPAPARVSAATGPLATVQPGPVPAPPLGSPATPGAWPIDAQAPYDAPTAQAPYGAPTAQAPYGAPTAQAPYGAPGPAPFATPAVPSAAVDATLQQAPVAPGPPPESVANPAAPNPWAPVDAPYVAPTAPVAPAASFTPAEAAPAPAPFTPVEPATRAPAPAPTPDPTLQPVEAPSRAEPSHGMIVPPAGILGAGDAGSAHPPAAAPSQPAWPAQQPADSSRAQAAAWSAPSVPVAPVAPPGALDEADGATVLRFDDAAIDAARQPGPAAAEPEPYVDDDYEATVVVDRRPRVAWRLRLDDGSELALSGDRVLLGRNPGEAAAGEQRLAVPDSTRTLSKTHARLELVSGQWVITDLGSTNGVLIEVAGDEQLIDAGVATPVPDRFVLGKLGMRIVMEAP</sequence>
<dbReference type="InterPro" id="IPR000253">
    <property type="entry name" value="FHA_dom"/>
</dbReference>
<feature type="compositionally biased region" description="Low complexity" evidence="2">
    <location>
        <begin position="331"/>
        <end position="363"/>
    </location>
</feature>
<dbReference type="AlphaFoldDB" id="A0A5C1YEU0"/>
<accession>A0A5C1YEU0</accession>
<dbReference type="InterPro" id="IPR008984">
    <property type="entry name" value="SMAD_FHA_dom_sf"/>
</dbReference>
<feature type="compositionally biased region" description="Low complexity" evidence="2">
    <location>
        <begin position="181"/>
        <end position="204"/>
    </location>
</feature>
<keyword evidence="1" id="KW-0597">Phosphoprotein</keyword>
<protein>
    <submittedName>
        <fullName evidence="5">FHA domain-containing protein</fullName>
    </submittedName>
</protein>
<dbReference type="EMBL" id="CP043505">
    <property type="protein sequence ID" value="QEO13995.1"/>
    <property type="molecule type" value="Genomic_DNA"/>
</dbReference>
<dbReference type="KEGG" id="ail:FLP10_05830"/>
<evidence type="ECO:0000313" key="6">
    <source>
        <dbReference type="Proteomes" id="UP000324678"/>
    </source>
</evidence>
<evidence type="ECO:0000259" key="4">
    <source>
        <dbReference type="PROSITE" id="PS50006"/>
    </source>
</evidence>